<evidence type="ECO:0000313" key="4">
    <source>
        <dbReference type="EMBL" id="PCI27289.1"/>
    </source>
</evidence>
<reference evidence="5" key="1">
    <citation type="submission" date="2017-08" db="EMBL/GenBank/DDBJ databases">
        <title>A dynamic microbial community with high functional redundancy inhabits the cold, oxic subseafloor aquifer.</title>
        <authorList>
            <person name="Tully B.J."/>
            <person name="Wheat C.G."/>
            <person name="Glazer B.T."/>
            <person name="Huber J.A."/>
        </authorList>
    </citation>
    <scope>NUCLEOTIDE SEQUENCE [LARGE SCALE GENOMIC DNA]</scope>
</reference>
<evidence type="ECO:0000259" key="3">
    <source>
        <dbReference type="PROSITE" id="PS50110"/>
    </source>
</evidence>
<gene>
    <name evidence="4" type="ORF">COB67_08805</name>
</gene>
<dbReference type="InterPro" id="IPR036388">
    <property type="entry name" value="WH-like_DNA-bd_sf"/>
</dbReference>
<dbReference type="SMART" id="SM00448">
    <property type="entry name" value="REC"/>
    <property type="match status" value="1"/>
</dbReference>
<dbReference type="PANTHER" id="PTHR44591:SF3">
    <property type="entry name" value="RESPONSE REGULATORY DOMAIN-CONTAINING PROTEIN"/>
    <property type="match status" value="1"/>
</dbReference>
<dbReference type="Proteomes" id="UP000218113">
    <property type="component" value="Unassembled WGS sequence"/>
</dbReference>
<protein>
    <recommendedName>
        <fullName evidence="3">Response regulatory domain-containing protein</fullName>
    </recommendedName>
</protein>
<proteinExistence type="predicted"/>
<accession>A0A2A4T1Y6</accession>
<dbReference type="SUPFAM" id="SSF52172">
    <property type="entry name" value="CheY-like"/>
    <property type="match status" value="1"/>
</dbReference>
<dbReference type="SUPFAM" id="SSF46785">
    <property type="entry name" value="Winged helix' DNA-binding domain"/>
    <property type="match status" value="1"/>
</dbReference>
<dbReference type="InterPro" id="IPR050595">
    <property type="entry name" value="Bact_response_regulator"/>
</dbReference>
<dbReference type="InterPro" id="IPR011006">
    <property type="entry name" value="CheY-like_superfamily"/>
</dbReference>
<dbReference type="PANTHER" id="PTHR44591">
    <property type="entry name" value="STRESS RESPONSE REGULATOR PROTEIN 1"/>
    <property type="match status" value="1"/>
</dbReference>
<dbReference type="InterPro" id="IPR036390">
    <property type="entry name" value="WH_DNA-bd_sf"/>
</dbReference>
<dbReference type="AlphaFoldDB" id="A0A2A4T1Y6"/>
<dbReference type="EMBL" id="NVSR01000065">
    <property type="protein sequence ID" value="PCI27289.1"/>
    <property type="molecule type" value="Genomic_DNA"/>
</dbReference>
<sequence>MNQILVVDDDLELRENITEILDGAGFSPQAAACAQDGIELAKQGQFEIILLDFMMPGMNGIEAIPEFQRVSPHSKIIMLTAFATVENAVNAIKKGASEYISKPFKIDQLLTLIRQMLEELRFDVGIKKLEMEETLSSLSNSIRRKTIRLFQSRKSIRMMEITRELGIEDHTKVAFHLRILKEAGILGQNKDKSYHLTKEGEKIHECLHILENYLADN</sequence>
<dbReference type="Gene3D" id="1.10.10.10">
    <property type="entry name" value="Winged helix-like DNA-binding domain superfamily/Winged helix DNA-binding domain"/>
    <property type="match status" value="1"/>
</dbReference>
<dbReference type="Gene3D" id="3.40.50.2300">
    <property type="match status" value="1"/>
</dbReference>
<evidence type="ECO:0000256" key="1">
    <source>
        <dbReference type="ARBA" id="ARBA00022553"/>
    </source>
</evidence>
<dbReference type="GO" id="GO:0000160">
    <property type="term" value="P:phosphorelay signal transduction system"/>
    <property type="evidence" value="ECO:0007669"/>
    <property type="project" value="InterPro"/>
</dbReference>
<evidence type="ECO:0000313" key="5">
    <source>
        <dbReference type="Proteomes" id="UP000218113"/>
    </source>
</evidence>
<keyword evidence="1 2" id="KW-0597">Phosphoprotein</keyword>
<dbReference type="Pfam" id="PF00072">
    <property type="entry name" value="Response_reg"/>
    <property type="match status" value="1"/>
</dbReference>
<feature type="modified residue" description="4-aspartylphosphate" evidence="2">
    <location>
        <position position="52"/>
    </location>
</feature>
<feature type="domain" description="Response regulatory" evidence="3">
    <location>
        <begin position="3"/>
        <end position="117"/>
    </location>
</feature>
<evidence type="ECO:0000256" key="2">
    <source>
        <dbReference type="PROSITE-ProRule" id="PRU00169"/>
    </source>
</evidence>
<dbReference type="InterPro" id="IPR001789">
    <property type="entry name" value="Sig_transdc_resp-reg_receiver"/>
</dbReference>
<name>A0A2A4T1Y6_9DELT</name>
<organism evidence="4 5">
    <name type="scientific">SAR324 cluster bacterium</name>
    <dbReference type="NCBI Taxonomy" id="2024889"/>
    <lineage>
        <taxon>Bacteria</taxon>
        <taxon>Deltaproteobacteria</taxon>
        <taxon>SAR324 cluster</taxon>
    </lineage>
</organism>
<dbReference type="PROSITE" id="PS50110">
    <property type="entry name" value="RESPONSE_REGULATORY"/>
    <property type="match status" value="1"/>
</dbReference>
<comment type="caution">
    <text evidence="4">The sequence shown here is derived from an EMBL/GenBank/DDBJ whole genome shotgun (WGS) entry which is preliminary data.</text>
</comment>